<comment type="cofactor">
    <cofactor evidence="1">
        <name>Zn(2+)</name>
        <dbReference type="ChEBI" id="CHEBI:29105"/>
    </cofactor>
</comment>
<evidence type="ECO:0000256" key="8">
    <source>
        <dbReference type="ARBA" id="ARBA00023002"/>
    </source>
</evidence>
<dbReference type="AlphaFoldDB" id="A0A0M9EV48"/>
<dbReference type="PANTHER" id="PTHR42940:SF8">
    <property type="entry name" value="VACUOLAR PROTEIN SORTING-ASSOCIATED PROTEIN 11"/>
    <property type="match status" value="1"/>
</dbReference>
<dbReference type="Proteomes" id="UP000037904">
    <property type="component" value="Unassembled WGS sequence"/>
</dbReference>
<dbReference type="SMART" id="SM00724">
    <property type="entry name" value="TLC"/>
    <property type="match status" value="1"/>
</dbReference>
<evidence type="ECO:0000256" key="11">
    <source>
        <dbReference type="SAM" id="Phobius"/>
    </source>
</evidence>
<evidence type="ECO:0000256" key="7">
    <source>
        <dbReference type="ARBA" id="ARBA00022989"/>
    </source>
</evidence>
<comment type="caution">
    <text evidence="13">The sequence shown here is derived from an EMBL/GenBank/DDBJ whole genome shotgun (WGS) entry which is preliminary data.</text>
</comment>
<comment type="similarity">
    <text evidence="3">Belongs to the zinc-containing alcohol dehydrogenase family.</text>
</comment>
<keyword evidence="9 10" id="KW-0472">Membrane</keyword>
<keyword evidence="8" id="KW-0560">Oxidoreductase</keyword>
<feature type="domain" description="TLC" evidence="12">
    <location>
        <begin position="418"/>
        <end position="657"/>
    </location>
</feature>
<evidence type="ECO:0000256" key="4">
    <source>
        <dbReference type="ARBA" id="ARBA00022692"/>
    </source>
</evidence>
<dbReference type="InterPro" id="IPR011032">
    <property type="entry name" value="GroES-like_sf"/>
</dbReference>
<feature type="transmembrane region" description="Helical" evidence="11">
    <location>
        <begin position="424"/>
        <end position="448"/>
    </location>
</feature>
<evidence type="ECO:0000313" key="13">
    <source>
        <dbReference type="EMBL" id="KPA40260.1"/>
    </source>
</evidence>
<evidence type="ECO:0000256" key="10">
    <source>
        <dbReference type="PROSITE-ProRule" id="PRU00205"/>
    </source>
</evidence>
<dbReference type="GO" id="GO:0004022">
    <property type="term" value="F:alcohol dehydrogenase (NAD+) activity"/>
    <property type="evidence" value="ECO:0007669"/>
    <property type="project" value="TreeGrafter"/>
</dbReference>
<dbReference type="InterPro" id="IPR036291">
    <property type="entry name" value="NAD(P)-bd_dom_sf"/>
</dbReference>
<reference evidence="13 14" key="1">
    <citation type="submission" date="2015-04" db="EMBL/GenBank/DDBJ databases">
        <title>The draft genome sequence of Fusarium langsethiae, a T-2/HT-2 mycotoxin producer.</title>
        <authorList>
            <person name="Lysoe E."/>
            <person name="Divon H.H."/>
            <person name="Terzi V."/>
            <person name="Orru L."/>
            <person name="Lamontanara A."/>
            <person name="Kolseth A.-K."/>
            <person name="Frandsen R.J."/>
            <person name="Nielsen K."/>
            <person name="Thrane U."/>
        </authorList>
    </citation>
    <scope>NUCLEOTIDE SEQUENCE [LARGE SCALE GENOMIC DNA]</scope>
    <source>
        <strain evidence="13 14">Fl201059</strain>
    </source>
</reference>
<keyword evidence="13" id="KW-0808">Transferase</keyword>
<evidence type="ECO:0000256" key="1">
    <source>
        <dbReference type="ARBA" id="ARBA00001947"/>
    </source>
</evidence>
<dbReference type="SUPFAM" id="SSF50129">
    <property type="entry name" value="GroES-like"/>
    <property type="match status" value="1"/>
</dbReference>
<keyword evidence="13" id="KW-0012">Acyltransferase</keyword>
<dbReference type="Gene3D" id="3.90.180.10">
    <property type="entry name" value="Medium-chain alcohol dehydrogenases, catalytic domain"/>
    <property type="match status" value="1"/>
</dbReference>
<keyword evidence="5" id="KW-0479">Metal-binding</keyword>
<dbReference type="Gene3D" id="3.40.50.720">
    <property type="entry name" value="NAD(P)-binding Rossmann-like Domain"/>
    <property type="match status" value="1"/>
</dbReference>
<feature type="transmembrane region" description="Helical" evidence="11">
    <location>
        <begin position="551"/>
        <end position="575"/>
    </location>
</feature>
<name>A0A0M9EV48_FUSLA</name>
<dbReference type="InterPro" id="IPR013154">
    <property type="entry name" value="ADH-like_N"/>
</dbReference>
<evidence type="ECO:0000259" key="12">
    <source>
        <dbReference type="PROSITE" id="PS50922"/>
    </source>
</evidence>
<dbReference type="InterPro" id="IPR020843">
    <property type="entry name" value="ER"/>
</dbReference>
<dbReference type="OrthoDB" id="256333at2759"/>
<sequence length="734" mass="80911">MKAIQIKEFNAPYSVSEVDKPKPRPHQLLVQIKAGGFCHTDCMALAGEFGSKLPFIGSHEPTGVVVEVGSEVQGFAEGDRVGCLNFDSCCGNCPDCKAGKPIYCDAPLMKGITADGAWAEYMAADARFAVKLPDALEFPTAACMMCAGATIYGGIKNAQVPAGGSIGIVGIGGLGHIGTQLAKAMGYQVAAIDAKQDTLDLVSSYALKPDISILATDPPESSMKKITDLVKSDYPGLDATIIATDAPAAFDLAAQLTRKHGTMVLLGQPEKGITLSYHSIIFRDIKLVGSLLADRPVLEELLELVVKHDIQVKIKEWKIEDAEEMRQEYLTGKNSGICLALLAPLLLAQCNTVTHTFTGKFISLSYLNPETGEYGVGLSDNYLVAVLIVLLTGLRDGTMRFILGPIASVWGLSKDKSMRFKEQAWLFIYYSTCWSVGMYIYATSPYWLDLKAMWTNWPNREVSSLMKSYMLAQLAFWLQQIIVVNIEKRRKDYWQMISHHIVTIVLVYSSYRYGLTRVGNVVLILMDLNDLIFSVAKCLKYMGLQTLCDIMFGVFVVSWVLCRHVAFVMVCWSVYAHSLVIAGSTCYTGSGGNITGPKPVPQNEGNFYMLEPLIYDSGRICYDYTIKSLFLSGLLFLEGLMIFWLVMIIKLVFRVLRGGNAEDTRSDDEGEDEEHEIMTPIEVVVDTEKLECPLRFSSCGRGTSCVFQTSGGLTLTQVKKGYLDRIGCEQRISR</sequence>
<dbReference type="GO" id="GO:0016020">
    <property type="term" value="C:membrane"/>
    <property type="evidence" value="ECO:0007669"/>
    <property type="project" value="UniProtKB-SubCell"/>
</dbReference>
<accession>A0A0M9EV48</accession>
<dbReference type="SUPFAM" id="SSF51735">
    <property type="entry name" value="NAD(P)-binding Rossmann-fold domains"/>
    <property type="match status" value="1"/>
</dbReference>
<dbReference type="Pfam" id="PF00107">
    <property type="entry name" value="ADH_zinc_N"/>
    <property type="match status" value="1"/>
</dbReference>
<evidence type="ECO:0000313" key="14">
    <source>
        <dbReference type="Proteomes" id="UP000037904"/>
    </source>
</evidence>
<feature type="transmembrane region" description="Helical" evidence="11">
    <location>
        <begin position="629"/>
        <end position="653"/>
    </location>
</feature>
<comment type="subcellular location">
    <subcellularLocation>
        <location evidence="2">Membrane</location>
        <topology evidence="2">Multi-pass membrane protein</topology>
    </subcellularLocation>
</comment>
<dbReference type="Pfam" id="PF08240">
    <property type="entry name" value="ADH_N"/>
    <property type="match status" value="1"/>
</dbReference>
<dbReference type="SMART" id="SM00829">
    <property type="entry name" value="PKS_ER"/>
    <property type="match status" value="1"/>
</dbReference>
<evidence type="ECO:0000256" key="6">
    <source>
        <dbReference type="ARBA" id="ARBA00022833"/>
    </source>
</evidence>
<feature type="transmembrane region" description="Helical" evidence="11">
    <location>
        <begin position="382"/>
        <end position="403"/>
    </location>
</feature>
<dbReference type="GO" id="GO:0016746">
    <property type="term" value="F:acyltransferase activity"/>
    <property type="evidence" value="ECO:0007669"/>
    <property type="project" value="UniProtKB-KW"/>
</dbReference>
<keyword evidence="14" id="KW-1185">Reference proteome</keyword>
<dbReference type="PANTHER" id="PTHR42940">
    <property type="entry name" value="ALCOHOL DEHYDROGENASE 1-RELATED"/>
    <property type="match status" value="1"/>
</dbReference>
<keyword evidence="6" id="KW-0862">Zinc</keyword>
<dbReference type="PROSITE" id="PS50922">
    <property type="entry name" value="TLC"/>
    <property type="match status" value="1"/>
</dbReference>
<organism evidence="13 14">
    <name type="scientific">Fusarium langsethiae</name>
    <dbReference type="NCBI Taxonomy" id="179993"/>
    <lineage>
        <taxon>Eukaryota</taxon>
        <taxon>Fungi</taxon>
        <taxon>Dikarya</taxon>
        <taxon>Ascomycota</taxon>
        <taxon>Pezizomycotina</taxon>
        <taxon>Sordariomycetes</taxon>
        <taxon>Hypocreomycetidae</taxon>
        <taxon>Hypocreales</taxon>
        <taxon>Nectriaceae</taxon>
        <taxon>Fusarium</taxon>
    </lineage>
</organism>
<proteinExistence type="inferred from homology"/>
<dbReference type="GO" id="GO:0005737">
    <property type="term" value="C:cytoplasm"/>
    <property type="evidence" value="ECO:0007669"/>
    <property type="project" value="TreeGrafter"/>
</dbReference>
<gene>
    <name evidence="13" type="ORF">FLAG1_06882</name>
</gene>
<dbReference type="InterPro" id="IPR006634">
    <property type="entry name" value="TLC-dom"/>
</dbReference>
<feature type="transmembrane region" description="Helical" evidence="11">
    <location>
        <begin position="468"/>
        <end position="486"/>
    </location>
</feature>
<protein>
    <submittedName>
        <fullName evidence="13">Sphingosine n-acyltransferase lag1</fullName>
    </submittedName>
</protein>
<evidence type="ECO:0000256" key="3">
    <source>
        <dbReference type="ARBA" id="ARBA00008072"/>
    </source>
</evidence>
<dbReference type="EMBL" id="JXCE01000145">
    <property type="protein sequence ID" value="KPA40260.1"/>
    <property type="molecule type" value="Genomic_DNA"/>
</dbReference>
<keyword evidence="7 11" id="KW-1133">Transmembrane helix</keyword>
<dbReference type="InterPro" id="IPR013149">
    <property type="entry name" value="ADH-like_C"/>
</dbReference>
<dbReference type="Pfam" id="PF03798">
    <property type="entry name" value="TRAM_LAG1_CLN8"/>
    <property type="match status" value="1"/>
</dbReference>
<evidence type="ECO:0000256" key="2">
    <source>
        <dbReference type="ARBA" id="ARBA00004141"/>
    </source>
</evidence>
<keyword evidence="4 10" id="KW-0812">Transmembrane</keyword>
<evidence type="ECO:0000256" key="5">
    <source>
        <dbReference type="ARBA" id="ARBA00022723"/>
    </source>
</evidence>
<evidence type="ECO:0000256" key="9">
    <source>
        <dbReference type="ARBA" id="ARBA00023136"/>
    </source>
</evidence>
<dbReference type="GO" id="GO:0046872">
    <property type="term" value="F:metal ion binding"/>
    <property type="evidence" value="ECO:0007669"/>
    <property type="project" value="UniProtKB-KW"/>
</dbReference>